<evidence type="ECO:0000256" key="3">
    <source>
        <dbReference type="ARBA" id="ARBA00009995"/>
    </source>
</evidence>
<reference evidence="13" key="2">
    <citation type="submission" date="2025-09" db="UniProtKB">
        <authorList>
            <consortium name="Ensembl"/>
        </authorList>
    </citation>
    <scope>IDENTIFICATION</scope>
</reference>
<feature type="chain" id="PRO_5014210722" description="UDP-glucuronosyltransferase" evidence="12">
    <location>
        <begin position="25"/>
        <end position="516"/>
    </location>
</feature>
<protein>
    <recommendedName>
        <fullName evidence="12">UDP-glucuronosyltransferase</fullName>
        <ecNumber evidence="12">2.4.1.17</ecNumber>
    </recommendedName>
</protein>
<dbReference type="PANTHER" id="PTHR48043">
    <property type="entry name" value="EG:EG0003.4 PROTEIN-RELATED"/>
    <property type="match status" value="1"/>
</dbReference>
<evidence type="ECO:0000256" key="12">
    <source>
        <dbReference type="RuleBase" id="RU362059"/>
    </source>
</evidence>
<comment type="catalytic activity">
    <reaction evidence="10 12">
        <text>glucuronate acceptor + UDP-alpha-D-glucuronate = acceptor beta-D-glucuronoside + UDP + H(+)</text>
        <dbReference type="Rhea" id="RHEA:21032"/>
        <dbReference type="ChEBI" id="CHEBI:15378"/>
        <dbReference type="ChEBI" id="CHEBI:58052"/>
        <dbReference type="ChEBI" id="CHEBI:58223"/>
        <dbReference type="ChEBI" id="CHEBI:132367"/>
        <dbReference type="ChEBI" id="CHEBI:132368"/>
        <dbReference type="EC" id="2.4.1.17"/>
    </reaction>
</comment>
<proteinExistence type="inferred from homology"/>
<dbReference type="GO" id="GO:0005789">
    <property type="term" value="C:endoplasmic reticulum membrane"/>
    <property type="evidence" value="ECO:0007669"/>
    <property type="project" value="UniProtKB-SubCell"/>
</dbReference>
<evidence type="ECO:0000256" key="11">
    <source>
        <dbReference type="RuleBase" id="RU003718"/>
    </source>
</evidence>
<dbReference type="PROSITE" id="PS51257">
    <property type="entry name" value="PROKAR_LIPOPROTEIN"/>
    <property type="match status" value="1"/>
</dbReference>
<evidence type="ECO:0000256" key="9">
    <source>
        <dbReference type="ARBA" id="ARBA00022989"/>
    </source>
</evidence>
<dbReference type="Gene3D" id="3.40.50.2000">
    <property type="entry name" value="Glycogen Phosphorylase B"/>
    <property type="match status" value="2"/>
</dbReference>
<name>A0A2K5HG39_COLAP</name>
<evidence type="ECO:0000256" key="7">
    <source>
        <dbReference type="ARBA" id="ARBA00022824"/>
    </source>
</evidence>
<evidence type="ECO:0000256" key="8">
    <source>
        <dbReference type="ARBA" id="ARBA00022848"/>
    </source>
</evidence>
<dbReference type="FunFam" id="3.40.50.2000:FF:000081">
    <property type="entry name" value="UDP-glucuronosyltransferase 2A2"/>
    <property type="match status" value="1"/>
</dbReference>
<dbReference type="SUPFAM" id="SSF53756">
    <property type="entry name" value="UDP-Glycosyltransferase/glycogen phosphorylase"/>
    <property type="match status" value="1"/>
</dbReference>
<dbReference type="EC" id="2.4.1.17" evidence="12"/>
<comment type="similarity">
    <text evidence="3 11">Belongs to the UDP-glycosyltransferase family.</text>
</comment>
<dbReference type="InterPro" id="IPR050271">
    <property type="entry name" value="UDP-glycosyltransferase"/>
</dbReference>
<keyword evidence="7" id="KW-0256">Endoplasmic reticulum</keyword>
<keyword evidence="4 11" id="KW-0328">Glycosyltransferase</keyword>
<dbReference type="AlphaFoldDB" id="A0A2K5HG39"/>
<keyword evidence="12" id="KW-0732">Signal</keyword>
<evidence type="ECO:0000313" key="14">
    <source>
        <dbReference type="Proteomes" id="UP000233080"/>
    </source>
</evidence>
<evidence type="ECO:0000256" key="2">
    <source>
        <dbReference type="ARBA" id="ARBA00004389"/>
    </source>
</evidence>
<dbReference type="GO" id="GO:0015020">
    <property type="term" value="F:glucuronosyltransferase activity"/>
    <property type="evidence" value="ECO:0007669"/>
    <property type="project" value="UniProtKB-EC"/>
</dbReference>
<dbReference type="InterPro" id="IPR002213">
    <property type="entry name" value="UDP_glucos_trans"/>
</dbReference>
<feature type="transmembrane region" description="Helical" evidence="12">
    <location>
        <begin position="480"/>
        <end position="507"/>
    </location>
</feature>
<evidence type="ECO:0000256" key="6">
    <source>
        <dbReference type="ARBA" id="ARBA00022692"/>
    </source>
</evidence>
<dbReference type="PANTHER" id="PTHR48043:SF160">
    <property type="entry name" value="UDP-GLUCURONOSYLTRANSFERASE 2B33"/>
    <property type="match status" value="1"/>
</dbReference>
<reference evidence="13" key="1">
    <citation type="submission" date="2025-08" db="UniProtKB">
        <authorList>
            <consortium name="Ensembl"/>
        </authorList>
    </citation>
    <scope>IDENTIFICATION</scope>
</reference>
<evidence type="ECO:0000313" key="13">
    <source>
        <dbReference type="Ensembl" id="ENSCANP00000003318.1"/>
    </source>
</evidence>
<keyword evidence="5 11" id="KW-0808">Transferase</keyword>
<dbReference type="Pfam" id="PF00201">
    <property type="entry name" value="UDPGT"/>
    <property type="match status" value="1"/>
</dbReference>
<dbReference type="PROSITE" id="PS00375">
    <property type="entry name" value="UDPGT"/>
    <property type="match status" value="1"/>
</dbReference>
<dbReference type="FunFam" id="3.40.50.2000:FF:000134">
    <property type="entry name" value="UDP-glucuronosyltransferase 2A2 isoform X1"/>
    <property type="match status" value="1"/>
</dbReference>
<keyword evidence="14" id="KW-1185">Reference proteome</keyword>
<keyword evidence="6 12" id="KW-0812">Transmembrane</keyword>
<evidence type="ECO:0000256" key="10">
    <source>
        <dbReference type="ARBA" id="ARBA00047475"/>
    </source>
</evidence>
<feature type="signal peptide" evidence="12">
    <location>
        <begin position="1"/>
        <end position="24"/>
    </location>
</feature>
<keyword evidence="8" id="KW-0492">Microsome</keyword>
<accession>A0A2K5HG39</accession>
<organism evidence="13 14">
    <name type="scientific">Colobus angolensis palliatus</name>
    <name type="common">Peters' Angolan colobus</name>
    <dbReference type="NCBI Taxonomy" id="336983"/>
    <lineage>
        <taxon>Eukaryota</taxon>
        <taxon>Metazoa</taxon>
        <taxon>Chordata</taxon>
        <taxon>Craniata</taxon>
        <taxon>Vertebrata</taxon>
        <taxon>Euteleostomi</taxon>
        <taxon>Mammalia</taxon>
        <taxon>Eutheria</taxon>
        <taxon>Euarchontoglires</taxon>
        <taxon>Primates</taxon>
        <taxon>Haplorrhini</taxon>
        <taxon>Catarrhini</taxon>
        <taxon>Cercopithecidae</taxon>
        <taxon>Colobinae</taxon>
        <taxon>Colobus</taxon>
    </lineage>
</organism>
<sequence length="516" mass="59570">MSVKWTSVILLIQLSFYFSSGSCGKVLVWAAEYSHWMNMKTILEELVQRGHEVTVLASSASILFDPNNSSALKIEVFPTSLPKPEFENLVTQEIKRWLDLPKDTFWLYFSQMQEIMWKFGDIFREFCKDVVSNKKLMKKLQESRFDVVFGDPIFPCSELLAELFNTPLVYSLRFTPGYGFEKHCGGFIFPPSYVPVIMSELSDQMTFMERVKNMIYMLYFDFCFQMYDMKKWDQFYSEVLGRPTTLSETMGKADIWLIRNSWNFQFPHPLIPNVDFVGGLLCKPAKPLPKVNIPSLVLFSSVEIIESILESLITKMRAEQYVLWRFDGNKPDTLGLNTRLYKWIPQNDLLGHPKTRAFITHGGANGIYEAIYHGVPMVGIPLFADQPDNIAHMKARGAAVRLDFDTMSSTDLANALKTVINDPLYKENVMKLSRIQHDQPVKPLDRAVFWIEFVMRHKGAKHLRVAAHDLTWFQYHSLDVIGFLLACVATVIFIIMKCCLFCFWNFARKAKKGKSD</sequence>
<dbReference type="Ensembl" id="ENSCANT00000013316.1">
    <property type="protein sequence ID" value="ENSCANP00000003318.1"/>
    <property type="gene ID" value="ENSCANG00000011611.1"/>
</dbReference>
<dbReference type="CDD" id="cd03784">
    <property type="entry name" value="GT1_Gtf-like"/>
    <property type="match status" value="1"/>
</dbReference>
<evidence type="ECO:0000256" key="5">
    <source>
        <dbReference type="ARBA" id="ARBA00022679"/>
    </source>
</evidence>
<evidence type="ECO:0000256" key="1">
    <source>
        <dbReference type="ARBA" id="ARBA00004111"/>
    </source>
</evidence>
<comment type="subcellular location">
    <subcellularLocation>
        <location evidence="2">Endoplasmic reticulum membrane</location>
        <topology evidence="2">Single-pass membrane protein</topology>
    </subcellularLocation>
    <subcellularLocation>
        <location evidence="12">Membrane</location>
        <topology evidence="12">Single-pass membrane protein</topology>
    </subcellularLocation>
    <subcellularLocation>
        <location evidence="1">Microsome membrane</location>
        <topology evidence="1">Single-pass membrane protein</topology>
    </subcellularLocation>
</comment>
<keyword evidence="9 12" id="KW-1133">Transmembrane helix</keyword>
<evidence type="ECO:0000256" key="4">
    <source>
        <dbReference type="ARBA" id="ARBA00022676"/>
    </source>
</evidence>
<dbReference type="Proteomes" id="UP000233080">
    <property type="component" value="Unassembled WGS sequence"/>
</dbReference>
<keyword evidence="12" id="KW-0472">Membrane</keyword>
<dbReference type="InterPro" id="IPR035595">
    <property type="entry name" value="UDP_glycos_trans_CS"/>
</dbReference>